<proteinExistence type="predicted"/>
<accession>J9E236</accession>
<feature type="non-terminal residue" evidence="2">
    <location>
        <position position="147"/>
    </location>
</feature>
<sequence length="147" mass="16351">MGSSIVFYCRSKAIYELFDTICKPRFEAITVCCLAPFLARLCKAGTWKLDDVMDALSSGDYRLSQDVSALLISYIVVVITSAFSLEKLNDLEKTKLIVVYASLTQNFTPPPEAMLTERTNNDDSDTEDESDDTIMAAISDVEPEILE</sequence>
<comment type="caution">
    <text evidence="2">The sequence shown here is derived from an EMBL/GenBank/DDBJ whole genome shotgun (WGS) entry which is preliminary data.</text>
</comment>
<dbReference type="AlphaFoldDB" id="J9E236"/>
<protein>
    <submittedName>
        <fullName evidence="2">IQ calmodulin-binding domain-containing protein family protein</fullName>
    </submittedName>
</protein>
<dbReference type="Proteomes" id="UP000004810">
    <property type="component" value="Unassembled WGS sequence"/>
</dbReference>
<gene>
    <name evidence="2" type="ORF">WUBG_12887</name>
</gene>
<evidence type="ECO:0000313" key="2">
    <source>
        <dbReference type="EMBL" id="EJW76203.1"/>
    </source>
</evidence>
<name>J9E236_WUCBA</name>
<evidence type="ECO:0000313" key="3">
    <source>
        <dbReference type="Proteomes" id="UP000004810"/>
    </source>
</evidence>
<reference evidence="3" key="1">
    <citation type="submission" date="2012-08" db="EMBL/GenBank/DDBJ databases">
        <title>The Genome Sequence of Wuchereria bancrofti.</title>
        <authorList>
            <person name="Nutman T.B."/>
            <person name="Fink D.L."/>
            <person name="Russ C."/>
            <person name="Young S."/>
            <person name="Zeng Q."/>
            <person name="Koehrsen M."/>
            <person name="Alvarado L."/>
            <person name="Berlin A."/>
            <person name="Chapman S.B."/>
            <person name="Chen Z."/>
            <person name="Freedman E."/>
            <person name="Gellesch M."/>
            <person name="Goldberg J."/>
            <person name="Griggs A."/>
            <person name="Gujja S."/>
            <person name="Heilman E.R."/>
            <person name="Heiman D."/>
            <person name="Hepburn T."/>
            <person name="Howarth C."/>
            <person name="Jen D."/>
            <person name="Larson L."/>
            <person name="Lewis B."/>
            <person name="Mehta T."/>
            <person name="Park D."/>
            <person name="Pearson M."/>
            <person name="Roberts A."/>
            <person name="Saif S."/>
            <person name="Shea T."/>
            <person name="Shenoy N."/>
            <person name="Sisk P."/>
            <person name="Stolte C."/>
            <person name="Sykes S."/>
            <person name="Walk T."/>
            <person name="White J."/>
            <person name="Yandava C."/>
            <person name="Haas B."/>
            <person name="Henn M.R."/>
            <person name="Nusbaum C."/>
            <person name="Birren B."/>
        </authorList>
    </citation>
    <scope>NUCLEOTIDE SEQUENCE [LARGE SCALE GENOMIC DNA]</scope>
    <source>
        <strain evidence="3">NA</strain>
    </source>
</reference>
<feature type="region of interest" description="Disordered" evidence="1">
    <location>
        <begin position="110"/>
        <end position="147"/>
    </location>
</feature>
<evidence type="ECO:0000256" key="1">
    <source>
        <dbReference type="SAM" id="MobiDB-lite"/>
    </source>
</evidence>
<feature type="compositionally biased region" description="Acidic residues" evidence="1">
    <location>
        <begin position="122"/>
        <end position="132"/>
    </location>
</feature>
<organism evidence="2 3">
    <name type="scientific">Wuchereria bancrofti</name>
    <dbReference type="NCBI Taxonomy" id="6293"/>
    <lineage>
        <taxon>Eukaryota</taxon>
        <taxon>Metazoa</taxon>
        <taxon>Ecdysozoa</taxon>
        <taxon>Nematoda</taxon>
        <taxon>Chromadorea</taxon>
        <taxon>Rhabditida</taxon>
        <taxon>Spirurina</taxon>
        <taxon>Spiruromorpha</taxon>
        <taxon>Filarioidea</taxon>
        <taxon>Onchocercidae</taxon>
        <taxon>Wuchereria</taxon>
    </lineage>
</organism>
<dbReference type="EMBL" id="ADBV01009415">
    <property type="protein sequence ID" value="EJW76203.1"/>
    <property type="molecule type" value="Genomic_DNA"/>
</dbReference>